<proteinExistence type="predicted"/>
<evidence type="ECO:0008006" key="4">
    <source>
        <dbReference type="Google" id="ProtNLM"/>
    </source>
</evidence>
<dbReference type="Proteomes" id="UP000054928">
    <property type="component" value="Unassembled WGS sequence"/>
</dbReference>
<feature type="chain" id="PRO_5006058900" description="RxLR-like protein" evidence="1">
    <location>
        <begin position="19"/>
        <end position="85"/>
    </location>
</feature>
<sequence>MFFHVHIESVLLLPFVICRHNDVDSDVHLINPPTRNGWLWPISSSPSFLKAYLAHCIRPAEVFCFYSTTKRNDRALVFDTPKKRV</sequence>
<protein>
    <recommendedName>
        <fullName evidence="4">RxLR-like protein</fullName>
    </recommendedName>
</protein>
<evidence type="ECO:0000256" key="1">
    <source>
        <dbReference type="SAM" id="SignalP"/>
    </source>
</evidence>
<keyword evidence="1" id="KW-0732">Signal</keyword>
<reference evidence="3" key="1">
    <citation type="submission" date="2014-09" db="EMBL/GenBank/DDBJ databases">
        <authorList>
            <person name="Sharma Rahul"/>
            <person name="Thines Marco"/>
        </authorList>
    </citation>
    <scope>NUCLEOTIDE SEQUENCE [LARGE SCALE GENOMIC DNA]</scope>
</reference>
<keyword evidence="3" id="KW-1185">Reference proteome</keyword>
<name>A0A0P1AT94_PLAHL</name>
<feature type="signal peptide" evidence="1">
    <location>
        <begin position="1"/>
        <end position="18"/>
    </location>
</feature>
<organism evidence="2 3">
    <name type="scientific">Plasmopara halstedii</name>
    <name type="common">Downy mildew of sunflower</name>
    <dbReference type="NCBI Taxonomy" id="4781"/>
    <lineage>
        <taxon>Eukaryota</taxon>
        <taxon>Sar</taxon>
        <taxon>Stramenopiles</taxon>
        <taxon>Oomycota</taxon>
        <taxon>Peronosporomycetes</taxon>
        <taxon>Peronosporales</taxon>
        <taxon>Peronosporaceae</taxon>
        <taxon>Plasmopara</taxon>
    </lineage>
</organism>
<evidence type="ECO:0000313" key="2">
    <source>
        <dbReference type="EMBL" id="CEG44455.1"/>
    </source>
</evidence>
<evidence type="ECO:0000313" key="3">
    <source>
        <dbReference type="Proteomes" id="UP000054928"/>
    </source>
</evidence>
<dbReference type="RefSeq" id="XP_024580824.1">
    <property type="nucleotide sequence ID" value="XM_024730559.1"/>
</dbReference>
<dbReference type="EMBL" id="CCYD01001204">
    <property type="protein sequence ID" value="CEG44455.1"/>
    <property type="molecule type" value="Genomic_DNA"/>
</dbReference>
<dbReference type="AlphaFoldDB" id="A0A0P1AT94"/>
<accession>A0A0P1AT94</accession>
<dbReference type="GeneID" id="36395874"/>